<evidence type="ECO:0000313" key="2">
    <source>
        <dbReference type="EMBL" id="MFC4912143.1"/>
    </source>
</evidence>
<evidence type="ECO:0008006" key="4">
    <source>
        <dbReference type="Google" id="ProtNLM"/>
    </source>
</evidence>
<feature type="transmembrane region" description="Helical" evidence="1">
    <location>
        <begin position="108"/>
        <end position="125"/>
    </location>
</feature>
<name>A0ABV9U9C0_9ACTN</name>
<keyword evidence="1" id="KW-1133">Transmembrane helix</keyword>
<organism evidence="2 3">
    <name type="scientific">Actinomadura gamaensis</name>
    <dbReference type="NCBI Taxonomy" id="1763541"/>
    <lineage>
        <taxon>Bacteria</taxon>
        <taxon>Bacillati</taxon>
        <taxon>Actinomycetota</taxon>
        <taxon>Actinomycetes</taxon>
        <taxon>Streptosporangiales</taxon>
        <taxon>Thermomonosporaceae</taxon>
        <taxon>Actinomadura</taxon>
    </lineage>
</organism>
<feature type="transmembrane region" description="Helical" evidence="1">
    <location>
        <begin position="64"/>
        <end position="84"/>
    </location>
</feature>
<accession>A0ABV9U9C0</accession>
<dbReference type="EMBL" id="JBHSIT010000011">
    <property type="protein sequence ID" value="MFC4912143.1"/>
    <property type="molecule type" value="Genomic_DNA"/>
</dbReference>
<dbReference type="RefSeq" id="WP_378261765.1">
    <property type="nucleotide sequence ID" value="NZ_JBHSIT010000011.1"/>
</dbReference>
<feature type="transmembrane region" description="Helical" evidence="1">
    <location>
        <begin position="41"/>
        <end position="57"/>
    </location>
</feature>
<dbReference type="Proteomes" id="UP001595872">
    <property type="component" value="Unassembled WGS sequence"/>
</dbReference>
<keyword evidence="1" id="KW-0472">Membrane</keyword>
<gene>
    <name evidence="2" type="ORF">ACFPCY_32910</name>
</gene>
<protein>
    <recommendedName>
        <fullName evidence="4">Integral membrane protein</fullName>
    </recommendedName>
</protein>
<evidence type="ECO:0000313" key="3">
    <source>
        <dbReference type="Proteomes" id="UP001595872"/>
    </source>
</evidence>
<evidence type="ECO:0000256" key="1">
    <source>
        <dbReference type="SAM" id="Phobius"/>
    </source>
</evidence>
<keyword evidence="3" id="KW-1185">Reference proteome</keyword>
<keyword evidence="1" id="KW-0812">Transmembrane</keyword>
<comment type="caution">
    <text evidence="2">The sequence shown here is derived from an EMBL/GenBank/DDBJ whole genome shotgun (WGS) entry which is preliminary data.</text>
</comment>
<sequence>MGYVLRVLVAAGLAVDAVVHWRYAPQMRYVPGGSIHADTVFYAQAVAAGAVALLVLVHARRWTYALAFLVAASAVGALLLYYYVDVGAIGPLPDMHEPIWYAQKTESLVGEGIAALAALAGFLTVRTARPAASRPAPAERVR</sequence>
<proteinExistence type="predicted"/>
<reference evidence="3" key="1">
    <citation type="journal article" date="2019" name="Int. J. Syst. Evol. Microbiol.">
        <title>The Global Catalogue of Microorganisms (GCM) 10K type strain sequencing project: providing services to taxonomists for standard genome sequencing and annotation.</title>
        <authorList>
            <consortium name="The Broad Institute Genomics Platform"/>
            <consortium name="The Broad Institute Genome Sequencing Center for Infectious Disease"/>
            <person name="Wu L."/>
            <person name="Ma J."/>
        </authorList>
    </citation>
    <scope>NUCLEOTIDE SEQUENCE [LARGE SCALE GENOMIC DNA]</scope>
    <source>
        <strain evidence="3">KLKA75</strain>
    </source>
</reference>